<sequence length="87" mass="8955">MGSQGASSMMLGTGTAVMAVGGYTGSDPSPTLAQFHTYVANGEIHYFVAGGGGPGRGNSEITQWVQQHFAAQTIGSRTVYDLTKPTS</sequence>
<evidence type="ECO:0000313" key="2">
    <source>
        <dbReference type="EMBL" id="MDT0353359.1"/>
    </source>
</evidence>
<reference evidence="3" key="1">
    <citation type="submission" date="2023-07" db="EMBL/GenBank/DDBJ databases">
        <title>30 novel species of actinomycetes from the DSMZ collection.</title>
        <authorList>
            <person name="Nouioui I."/>
        </authorList>
    </citation>
    <scope>NUCLEOTIDE SEQUENCE [LARGE SCALE GENOMIC DNA]</scope>
    <source>
        <strain evidence="3">DSM 45834</strain>
    </source>
</reference>
<name>A0ABU2NHI8_9PSEU</name>
<organism evidence="2 3">
    <name type="scientific">Pseudonocardia charpentierae</name>
    <dbReference type="NCBI Taxonomy" id="3075545"/>
    <lineage>
        <taxon>Bacteria</taxon>
        <taxon>Bacillati</taxon>
        <taxon>Actinomycetota</taxon>
        <taxon>Actinomycetes</taxon>
        <taxon>Pseudonocardiales</taxon>
        <taxon>Pseudonocardiaceae</taxon>
        <taxon>Pseudonocardia</taxon>
    </lineage>
</organism>
<feature type="domain" description="Putative mannosyltransferase YkcA/B-like C-terminal" evidence="1">
    <location>
        <begin position="2"/>
        <end position="68"/>
    </location>
</feature>
<keyword evidence="3" id="KW-1185">Reference proteome</keyword>
<dbReference type="InterPro" id="IPR056785">
    <property type="entry name" value="YkcA/B-like_C"/>
</dbReference>
<evidence type="ECO:0000259" key="1">
    <source>
        <dbReference type="Pfam" id="PF24878"/>
    </source>
</evidence>
<dbReference type="Proteomes" id="UP001183202">
    <property type="component" value="Unassembled WGS sequence"/>
</dbReference>
<dbReference type="Pfam" id="PF24878">
    <property type="entry name" value="YkcB_C"/>
    <property type="match status" value="1"/>
</dbReference>
<protein>
    <recommendedName>
        <fullName evidence="1">Putative mannosyltransferase YkcA/B-like C-terminal domain-containing protein</fullName>
    </recommendedName>
</protein>
<proteinExistence type="predicted"/>
<dbReference type="RefSeq" id="WP_311559872.1">
    <property type="nucleotide sequence ID" value="NZ_JAVREJ010000030.1"/>
</dbReference>
<accession>A0ABU2NHI8</accession>
<evidence type="ECO:0000313" key="3">
    <source>
        <dbReference type="Proteomes" id="UP001183202"/>
    </source>
</evidence>
<comment type="caution">
    <text evidence="2">The sequence shown here is derived from an EMBL/GenBank/DDBJ whole genome shotgun (WGS) entry which is preliminary data.</text>
</comment>
<gene>
    <name evidence="2" type="ORF">RM445_28000</name>
</gene>
<dbReference type="EMBL" id="JAVREJ010000030">
    <property type="protein sequence ID" value="MDT0353359.1"/>
    <property type="molecule type" value="Genomic_DNA"/>
</dbReference>